<evidence type="ECO:0000313" key="5">
    <source>
        <dbReference type="Proteomes" id="UP000278398"/>
    </source>
</evidence>
<gene>
    <name evidence="4" type="primary">amrB</name>
    <name evidence="4" type="ORF">EJC49_11405</name>
</gene>
<comment type="caution">
    <text evidence="4">The sequence shown here is derived from an EMBL/GenBank/DDBJ whole genome shotgun (WGS) entry which is preliminary data.</text>
</comment>
<dbReference type="CDD" id="cd07361">
    <property type="entry name" value="MEMO_like"/>
    <property type="match status" value="1"/>
</dbReference>
<accession>A0A429YY95</accession>
<dbReference type="Proteomes" id="UP000278398">
    <property type="component" value="Unassembled WGS sequence"/>
</dbReference>
<dbReference type="InterPro" id="IPR029052">
    <property type="entry name" value="Metallo-depent_PP-like"/>
</dbReference>
<dbReference type="InterPro" id="IPR002737">
    <property type="entry name" value="MEMO1_fam"/>
</dbReference>
<dbReference type="PANTHER" id="PTHR33393:SF13">
    <property type="entry name" value="PGA BIOSYNTHESIS PROTEIN CAPA"/>
    <property type="match status" value="1"/>
</dbReference>
<evidence type="ECO:0000313" key="4">
    <source>
        <dbReference type="EMBL" id="RST86307.1"/>
    </source>
</evidence>
<dbReference type="Gene3D" id="3.40.830.10">
    <property type="entry name" value="LigB-like"/>
    <property type="match status" value="1"/>
</dbReference>
<dbReference type="SUPFAM" id="SSF56300">
    <property type="entry name" value="Metallo-dependent phosphatases"/>
    <property type="match status" value="1"/>
</dbReference>
<evidence type="ECO:0000256" key="2">
    <source>
        <dbReference type="SAM" id="SignalP"/>
    </source>
</evidence>
<protein>
    <submittedName>
        <fullName evidence="4">AmmeMemoRadiSam system protein B</fullName>
    </submittedName>
</protein>
<feature type="chain" id="PRO_5019199857" evidence="2">
    <location>
        <begin position="21"/>
        <end position="568"/>
    </location>
</feature>
<dbReference type="NCBIfam" id="TIGR04336">
    <property type="entry name" value="AmmeMemoSam_B"/>
    <property type="match status" value="1"/>
</dbReference>
<reference evidence="4 5" key="1">
    <citation type="submission" date="2018-12" db="EMBL/GenBank/DDBJ databases">
        <title>Mesorhizobium carbonis sp. nov., isolated from coal mine water.</title>
        <authorList>
            <person name="Xin W."/>
            <person name="Xu Z."/>
            <person name="Xiang F."/>
            <person name="Zhang J."/>
            <person name="Xi L."/>
            <person name="Liu J."/>
        </authorList>
    </citation>
    <scope>NUCLEOTIDE SEQUENCE [LARGE SCALE GENOMIC DNA]</scope>
    <source>
        <strain evidence="4 5">B2.3</strain>
    </source>
</reference>
<dbReference type="Pfam" id="PF09587">
    <property type="entry name" value="PGA_cap"/>
    <property type="match status" value="2"/>
</dbReference>
<dbReference type="SMART" id="SM00854">
    <property type="entry name" value="PGA_cap"/>
    <property type="match status" value="1"/>
</dbReference>
<evidence type="ECO:0000259" key="3">
    <source>
        <dbReference type="SMART" id="SM00854"/>
    </source>
</evidence>
<dbReference type="InterPro" id="IPR019079">
    <property type="entry name" value="Capsule_synth_CapA"/>
</dbReference>
<dbReference type="AlphaFoldDB" id="A0A429YY95"/>
<dbReference type="SUPFAM" id="SSF53213">
    <property type="entry name" value="LigB-like"/>
    <property type="match status" value="1"/>
</dbReference>
<sequence length="568" mass="60317">MMRRLAAVLAALVLPAVALAQDCAGEGPAFPSIYAEDGLFRDALRAAEPIEPLAVPLTGVTVPHHLLAPHLIAEGLKAATGTRYERILLVFPDHFRGTRKPFATTLRDVETVFGTVPTDRASASALVEAAPGLVDGASCLFGRDHGLQALLPFVHALFPDVPVLPVAASVRGKRADWDAMAKLLAPFAGEGTLVVQSTDFSHFLPHHEARSRDQQTLNVLAARDLDQIAGLHQSSHADSIAALVVQESLQRARGAVPLVVANENGQEYDFRPVAETTSYMVVLYGRFPDAMPAPDWPRSQLVYLAGDTSFGRAMQDLFLREAAAEAIADAVLSRTAGRPLLVNLEGVILPNVPGSLDPMTLAMPQDLAIPWLQRLNVVAASLANNHALDLGEAGLDETRQALDAAGIAHAGQGGVLQLAGLDIVALTDIGQNGTRDADLVTPELLVGLADRPADRPLVGFVHWGDEYATSPGRRELDLAQDMSRRSFAALVGGHSHIASTTMQALAGGDTLLAHSLGNFIFDQSSDRASGALLEIRTFAQGTFFARLVPLPNLFEAGKAAAQQPPPLR</sequence>
<evidence type="ECO:0000256" key="1">
    <source>
        <dbReference type="ARBA" id="ARBA00005662"/>
    </source>
</evidence>
<organism evidence="4 5">
    <name type="scientific">Aquibium carbonis</name>
    <dbReference type="NCBI Taxonomy" id="2495581"/>
    <lineage>
        <taxon>Bacteria</taxon>
        <taxon>Pseudomonadati</taxon>
        <taxon>Pseudomonadota</taxon>
        <taxon>Alphaproteobacteria</taxon>
        <taxon>Hyphomicrobiales</taxon>
        <taxon>Phyllobacteriaceae</taxon>
        <taxon>Aquibium</taxon>
    </lineage>
</organism>
<feature type="domain" description="Capsule synthesis protein CapA" evidence="3">
    <location>
        <begin position="301"/>
        <end position="523"/>
    </location>
</feature>
<keyword evidence="2" id="KW-0732">Signal</keyword>
<comment type="similarity">
    <text evidence="1">Belongs to the CapA family.</text>
</comment>
<keyword evidence="5" id="KW-1185">Reference proteome</keyword>
<proteinExistence type="inferred from homology"/>
<dbReference type="EMBL" id="RWKW01000038">
    <property type="protein sequence ID" value="RST86307.1"/>
    <property type="molecule type" value="Genomic_DNA"/>
</dbReference>
<feature type="signal peptide" evidence="2">
    <location>
        <begin position="1"/>
        <end position="20"/>
    </location>
</feature>
<name>A0A429YY95_9HYPH</name>
<dbReference type="PANTHER" id="PTHR33393">
    <property type="entry name" value="POLYGLUTAMINE SYNTHESIS ACCESSORY PROTEIN RV0574C-RELATED"/>
    <property type="match status" value="1"/>
</dbReference>
<dbReference type="OrthoDB" id="9810718at2"/>
<dbReference type="InterPro" id="IPR052169">
    <property type="entry name" value="CW_Biosynth-Accessory"/>
</dbReference>
<dbReference type="Pfam" id="PF01875">
    <property type="entry name" value="Memo"/>
    <property type="match status" value="1"/>
</dbReference>